<dbReference type="PANTHER" id="PTHR47926">
    <property type="entry name" value="PENTATRICOPEPTIDE REPEAT-CONTAINING PROTEIN"/>
    <property type="match status" value="1"/>
</dbReference>
<comment type="caution">
    <text evidence="5">The sequence shown here is derived from an EMBL/GenBank/DDBJ whole genome shotgun (WGS) entry which is preliminary data.</text>
</comment>
<dbReference type="InterPro" id="IPR011990">
    <property type="entry name" value="TPR-like_helical_dom_sf"/>
</dbReference>
<evidence type="ECO:0000313" key="6">
    <source>
        <dbReference type="Proteomes" id="UP000289738"/>
    </source>
</evidence>
<dbReference type="Proteomes" id="UP000289738">
    <property type="component" value="Chromosome B02"/>
</dbReference>
<dbReference type="PANTHER" id="PTHR47926:SF344">
    <property type="entry name" value="OS07G0636900 PROTEIN"/>
    <property type="match status" value="1"/>
</dbReference>
<feature type="domain" description="Hemimethylated DNA-binding" evidence="4">
    <location>
        <begin position="319"/>
        <end position="347"/>
    </location>
</feature>
<dbReference type="AlphaFoldDB" id="A0A445AHG9"/>
<dbReference type="Gene3D" id="2.30.30.390">
    <property type="entry name" value="Hemimethylated DNA-binding domain"/>
    <property type="match status" value="1"/>
</dbReference>
<dbReference type="NCBIfam" id="TIGR00756">
    <property type="entry name" value="PPR"/>
    <property type="match status" value="2"/>
</dbReference>
<dbReference type="InterPro" id="IPR002885">
    <property type="entry name" value="PPR_rpt"/>
</dbReference>
<proteinExistence type="predicted"/>
<dbReference type="Pfam" id="PF20431">
    <property type="entry name" value="E_motif"/>
    <property type="match status" value="1"/>
</dbReference>
<reference evidence="5 6" key="1">
    <citation type="submission" date="2019-01" db="EMBL/GenBank/DDBJ databases">
        <title>Sequencing of cultivated peanut Arachis hypogaea provides insights into genome evolution and oil improvement.</title>
        <authorList>
            <person name="Chen X."/>
        </authorList>
    </citation>
    <scope>NUCLEOTIDE SEQUENCE [LARGE SCALE GENOMIC DNA]</scope>
    <source>
        <strain evidence="6">cv. Fuhuasheng</strain>
        <tissue evidence="5">Leaves</tissue>
    </source>
</reference>
<dbReference type="FunFam" id="1.25.40.10:FF:000090">
    <property type="entry name" value="Pentatricopeptide repeat-containing protein, chloroplastic"/>
    <property type="match status" value="1"/>
</dbReference>
<protein>
    <recommendedName>
        <fullName evidence="4">Hemimethylated DNA-binding domain-containing protein</fullName>
    </recommendedName>
</protein>
<dbReference type="GO" id="GO:0003677">
    <property type="term" value="F:DNA binding"/>
    <property type="evidence" value="ECO:0007669"/>
    <property type="project" value="InterPro"/>
</dbReference>
<dbReference type="InterPro" id="IPR036623">
    <property type="entry name" value="Hemimethylated_DNA-bd_sf"/>
</dbReference>
<keyword evidence="1" id="KW-0677">Repeat</keyword>
<accession>A0A445AHG9</accession>
<gene>
    <name evidence="5" type="ORF">Ahy_B02g059899</name>
</gene>
<dbReference type="InterPro" id="IPR046960">
    <property type="entry name" value="PPR_At4g14850-like_plant"/>
</dbReference>
<dbReference type="Pfam" id="PF13041">
    <property type="entry name" value="PPR_2"/>
    <property type="match status" value="1"/>
</dbReference>
<evidence type="ECO:0000313" key="5">
    <source>
        <dbReference type="EMBL" id="RYR25871.1"/>
    </source>
</evidence>
<dbReference type="GO" id="GO:0003723">
    <property type="term" value="F:RNA binding"/>
    <property type="evidence" value="ECO:0007669"/>
    <property type="project" value="InterPro"/>
</dbReference>
<dbReference type="EMBL" id="SDMP01000012">
    <property type="protein sequence ID" value="RYR25871.1"/>
    <property type="molecule type" value="Genomic_DNA"/>
</dbReference>
<evidence type="ECO:0000259" key="4">
    <source>
        <dbReference type="Pfam" id="PF08755"/>
    </source>
</evidence>
<dbReference type="SUPFAM" id="SSF141255">
    <property type="entry name" value="YccV-like"/>
    <property type="match status" value="1"/>
</dbReference>
<evidence type="ECO:0000256" key="1">
    <source>
        <dbReference type="ARBA" id="ARBA00022737"/>
    </source>
</evidence>
<dbReference type="Pfam" id="PF01535">
    <property type="entry name" value="PPR"/>
    <property type="match status" value="3"/>
</dbReference>
<evidence type="ECO:0000256" key="3">
    <source>
        <dbReference type="SAM" id="MobiDB-lite"/>
    </source>
</evidence>
<evidence type="ECO:0000256" key="2">
    <source>
        <dbReference type="PROSITE-ProRule" id="PRU00708"/>
    </source>
</evidence>
<dbReference type="GO" id="GO:0009451">
    <property type="term" value="P:RNA modification"/>
    <property type="evidence" value="ECO:0007669"/>
    <property type="project" value="InterPro"/>
</dbReference>
<feature type="repeat" description="PPR" evidence="2">
    <location>
        <begin position="33"/>
        <end position="67"/>
    </location>
</feature>
<organism evidence="5 6">
    <name type="scientific">Arachis hypogaea</name>
    <name type="common">Peanut</name>
    <dbReference type="NCBI Taxonomy" id="3818"/>
    <lineage>
        <taxon>Eukaryota</taxon>
        <taxon>Viridiplantae</taxon>
        <taxon>Streptophyta</taxon>
        <taxon>Embryophyta</taxon>
        <taxon>Tracheophyta</taxon>
        <taxon>Spermatophyta</taxon>
        <taxon>Magnoliopsida</taxon>
        <taxon>eudicotyledons</taxon>
        <taxon>Gunneridae</taxon>
        <taxon>Pentapetalae</taxon>
        <taxon>rosids</taxon>
        <taxon>fabids</taxon>
        <taxon>Fabales</taxon>
        <taxon>Fabaceae</taxon>
        <taxon>Papilionoideae</taxon>
        <taxon>50 kb inversion clade</taxon>
        <taxon>dalbergioids sensu lato</taxon>
        <taxon>Dalbergieae</taxon>
        <taxon>Pterocarpus clade</taxon>
        <taxon>Arachis</taxon>
    </lineage>
</organism>
<dbReference type="InterPro" id="IPR046848">
    <property type="entry name" value="E_motif"/>
</dbReference>
<sequence>MDEFVQNSLIDMYLKCGFADLAYLVFDKITEKSIVTWNCMISGLSQNGFSVAALKLFDQMYFTLVDMYAKSGDLQTDKRVFDIMPEKSVVSWSTMIAAYGIHGQMIAAGSLLTKMVESGIRPNEVTFMNILSACRHARSMEARKFYFNSMRDYGIEPNIEHFASIVDLLSRTGDLDEAHRIIKSMLFPVDSSIWGALLNGCQIHGRKDLIRQINNDLQEISTDDTGYYTLLSNIYAKGGYLHESRAVRTKMEGMGLKKVPGYSTIEVDRKIYRFGAGNASESKEIYMFEEYLRSSGQLCDVEGYNSIFSEDYNIKSLRRKASYRAVIVGMDPVCCESTSWMENAQNDPPLAPPPLHCASPVVDMDVDGEESDEEYVADSNDGDSFENDEEEKFVPEIPVGASIWYLRYCCKLFVVAIRLLCQSVNSSLHSSVFRH</sequence>
<dbReference type="PROSITE" id="PS51375">
    <property type="entry name" value="PPR"/>
    <property type="match status" value="2"/>
</dbReference>
<dbReference type="Gene3D" id="1.25.40.10">
    <property type="entry name" value="Tetratricopeptide repeat domain"/>
    <property type="match status" value="2"/>
</dbReference>
<keyword evidence="6" id="KW-1185">Reference proteome</keyword>
<dbReference type="InterPro" id="IPR011722">
    <property type="entry name" value="Hemimethylated_DNA-bd_dom"/>
</dbReference>
<feature type="region of interest" description="Disordered" evidence="3">
    <location>
        <begin position="369"/>
        <end position="391"/>
    </location>
</feature>
<feature type="repeat" description="PPR" evidence="2">
    <location>
        <begin position="88"/>
        <end position="122"/>
    </location>
</feature>
<name>A0A445AHG9_ARAHY</name>
<dbReference type="Pfam" id="PF08755">
    <property type="entry name" value="YccV-like"/>
    <property type="match status" value="1"/>
</dbReference>